<dbReference type="AlphaFoldDB" id="A0A542DQD6"/>
<feature type="transmembrane region" description="Helical" evidence="1">
    <location>
        <begin position="334"/>
        <end position="356"/>
    </location>
</feature>
<feature type="transmembrane region" description="Helical" evidence="1">
    <location>
        <begin position="139"/>
        <end position="160"/>
    </location>
</feature>
<feature type="transmembrane region" description="Helical" evidence="1">
    <location>
        <begin position="72"/>
        <end position="91"/>
    </location>
</feature>
<reference evidence="2 3" key="1">
    <citation type="submission" date="2019-06" db="EMBL/GenBank/DDBJ databases">
        <title>Sequencing the genomes of 1000 actinobacteria strains.</title>
        <authorList>
            <person name="Klenk H.-P."/>
        </authorList>
    </citation>
    <scope>NUCLEOTIDE SEQUENCE [LARGE SCALE GENOMIC DNA]</scope>
    <source>
        <strain evidence="2 3">DSM 45679</strain>
    </source>
</reference>
<keyword evidence="3" id="KW-1185">Reference proteome</keyword>
<sequence length="393" mass="41031">MRPAGSDEAPVGARRPVSARIRLLPALLCCCAVAAAVGLVLPVLQERLTAGDAGWPTEASWLGRLLGDLTEAQFYAVAPAGLGMLVLAVGAHLAARRGLRLRGFDISYGSGLLPWVVAAALGGLLLSHALWWWTRTGSWQPTFVPFVSVPPAVVLVYGAGWRVAPTAAVLGGVLSTPLALAAVNLVCVPLGLPNVVGNVTGMWSSALVAFALCRRLPWMVPPAPPEGGGPEGPRQRVSWLPRRMLADFTEAQFYGNEWASLGMLAGLLLAWAADPAAPVYGSGLLPALLSAQLFTAALGCWWHADRWRRHGWYPTFVPVVSLAPAAVLTYGDGWAVILGGAVIGALLGPPLARAIIVRLPADFHPFIGSVASMTVTTLVGIGIMGIPDAAGLL</sequence>
<dbReference type="Proteomes" id="UP000320876">
    <property type="component" value="Unassembled WGS sequence"/>
</dbReference>
<evidence type="ECO:0000256" key="1">
    <source>
        <dbReference type="SAM" id="Phobius"/>
    </source>
</evidence>
<keyword evidence="1" id="KW-0472">Membrane</keyword>
<evidence type="ECO:0000313" key="3">
    <source>
        <dbReference type="Proteomes" id="UP000320876"/>
    </source>
</evidence>
<accession>A0A542DQD6</accession>
<protein>
    <submittedName>
        <fullName evidence="2">Uncharacterized protein</fullName>
    </submittedName>
</protein>
<proteinExistence type="predicted"/>
<feature type="transmembrane region" description="Helical" evidence="1">
    <location>
        <begin position="23"/>
        <end position="44"/>
    </location>
</feature>
<feature type="transmembrane region" description="Helical" evidence="1">
    <location>
        <begin position="192"/>
        <end position="213"/>
    </location>
</feature>
<feature type="transmembrane region" description="Helical" evidence="1">
    <location>
        <begin position="311"/>
        <end position="328"/>
    </location>
</feature>
<name>A0A542DQD6_AMYCI</name>
<dbReference type="EMBL" id="VFML01000001">
    <property type="protein sequence ID" value="TQJ05320.1"/>
    <property type="molecule type" value="Genomic_DNA"/>
</dbReference>
<feature type="transmembrane region" description="Helical" evidence="1">
    <location>
        <begin position="112"/>
        <end position="133"/>
    </location>
</feature>
<organism evidence="2 3">
    <name type="scientific">Amycolatopsis cihanbeyliensis</name>
    <dbReference type="NCBI Taxonomy" id="1128664"/>
    <lineage>
        <taxon>Bacteria</taxon>
        <taxon>Bacillati</taxon>
        <taxon>Actinomycetota</taxon>
        <taxon>Actinomycetes</taxon>
        <taxon>Pseudonocardiales</taxon>
        <taxon>Pseudonocardiaceae</taxon>
        <taxon>Amycolatopsis</taxon>
    </lineage>
</organism>
<gene>
    <name evidence="2" type="ORF">FB471_5148</name>
</gene>
<feature type="transmembrane region" description="Helical" evidence="1">
    <location>
        <begin position="284"/>
        <end position="304"/>
    </location>
</feature>
<keyword evidence="1" id="KW-0812">Transmembrane</keyword>
<feature type="transmembrane region" description="Helical" evidence="1">
    <location>
        <begin position="363"/>
        <end position="386"/>
    </location>
</feature>
<dbReference type="RefSeq" id="WP_246076581.1">
    <property type="nucleotide sequence ID" value="NZ_VFML01000001.1"/>
</dbReference>
<keyword evidence="1" id="KW-1133">Transmembrane helix</keyword>
<comment type="caution">
    <text evidence="2">The sequence shown here is derived from an EMBL/GenBank/DDBJ whole genome shotgun (WGS) entry which is preliminary data.</text>
</comment>
<feature type="transmembrane region" description="Helical" evidence="1">
    <location>
        <begin position="253"/>
        <end position="272"/>
    </location>
</feature>
<feature type="transmembrane region" description="Helical" evidence="1">
    <location>
        <begin position="167"/>
        <end position="186"/>
    </location>
</feature>
<evidence type="ECO:0000313" key="2">
    <source>
        <dbReference type="EMBL" id="TQJ05320.1"/>
    </source>
</evidence>